<feature type="domain" description="Transposase IS4-like" evidence="2">
    <location>
        <begin position="122"/>
        <end position="241"/>
    </location>
</feature>
<dbReference type="Pfam" id="PF01609">
    <property type="entry name" value="DDE_Tnp_1"/>
    <property type="match status" value="1"/>
</dbReference>
<keyword evidence="4" id="KW-1185">Reference proteome</keyword>
<keyword evidence="1" id="KW-0175">Coiled coil</keyword>
<evidence type="ECO:0000313" key="3">
    <source>
        <dbReference type="EMBL" id="MTV82244.1"/>
    </source>
</evidence>
<dbReference type="RefSeq" id="WP_155431520.1">
    <property type="nucleotide sequence ID" value="NZ_WNJO01000006.1"/>
</dbReference>
<proteinExistence type="predicted"/>
<protein>
    <submittedName>
        <fullName evidence="3">Transposase</fullName>
    </submittedName>
</protein>
<evidence type="ECO:0000259" key="2">
    <source>
        <dbReference type="Pfam" id="PF01609"/>
    </source>
</evidence>
<dbReference type="GO" id="GO:0004803">
    <property type="term" value="F:transposase activity"/>
    <property type="evidence" value="ECO:0007669"/>
    <property type="project" value="InterPro"/>
</dbReference>
<dbReference type="GO" id="GO:0006313">
    <property type="term" value="P:DNA transposition"/>
    <property type="evidence" value="ECO:0007669"/>
    <property type="project" value="InterPro"/>
</dbReference>
<dbReference type="GO" id="GO:0003677">
    <property type="term" value="F:DNA binding"/>
    <property type="evidence" value="ECO:0007669"/>
    <property type="project" value="InterPro"/>
</dbReference>
<dbReference type="EMBL" id="WNJO01000006">
    <property type="protein sequence ID" value="MTV82244.1"/>
    <property type="molecule type" value="Genomic_DNA"/>
</dbReference>
<evidence type="ECO:0000256" key="1">
    <source>
        <dbReference type="SAM" id="Coils"/>
    </source>
</evidence>
<dbReference type="PANTHER" id="PTHR33408:SF2">
    <property type="entry name" value="TRANSPOSASE DDE DOMAIN-CONTAINING PROTEIN"/>
    <property type="match status" value="1"/>
</dbReference>
<name>A0A7X3C3F6_9LACO</name>
<sequence length="325" mass="38084">MVADANKYSFVWRKSIEKFDAKLDEKAQSIFDELIQANVDLALTEEGPLANLEAASQKLDQEINNLNQTIETEKASQDGSPRKRRRRTLKHLQHIIKTDLIPRKRKYETAKATFGDRNSFSKTDHDATFMRMKEDPMNNGQLKSGYNLQIGTQCQHVLYYTVNQRPTDQRTLQPFLKTAQKSRRIFRYIVADAGYGSESNYDFILQEFGATPLIPYTMYLKEQTRKYLKDVHKVMNWRYDHQTDSFTDDHNVHFSFKALSTRTDKYGFTRHTRVYEADEQPENNDIDYSLNKGGNQRQIQVNPHWEMQKNVIRLKLSSETGKSIY</sequence>
<reference evidence="3 4" key="1">
    <citation type="submission" date="2019-11" db="EMBL/GenBank/DDBJ databases">
        <title>Lactobacillus sp. nov. CRM56-3, isolated from fermented tea leaves.</title>
        <authorList>
            <person name="Phuengjayaem S."/>
            <person name="Tanasupawat S."/>
        </authorList>
    </citation>
    <scope>NUCLEOTIDE SEQUENCE [LARGE SCALE GENOMIC DNA]</scope>
    <source>
        <strain evidence="3 4">CRM56-3</strain>
    </source>
</reference>
<feature type="coiled-coil region" evidence="1">
    <location>
        <begin position="49"/>
        <end position="76"/>
    </location>
</feature>
<dbReference type="AlphaFoldDB" id="A0A7X3C3F6"/>
<dbReference type="Proteomes" id="UP000466388">
    <property type="component" value="Unassembled WGS sequence"/>
</dbReference>
<dbReference type="InterPro" id="IPR002559">
    <property type="entry name" value="Transposase_11"/>
</dbReference>
<dbReference type="PANTHER" id="PTHR33408">
    <property type="entry name" value="TRANSPOSASE"/>
    <property type="match status" value="1"/>
</dbReference>
<organism evidence="3 4">
    <name type="scientific">Secundilactobacillus folii</name>
    <dbReference type="NCBI Taxonomy" id="2678357"/>
    <lineage>
        <taxon>Bacteria</taxon>
        <taxon>Bacillati</taxon>
        <taxon>Bacillota</taxon>
        <taxon>Bacilli</taxon>
        <taxon>Lactobacillales</taxon>
        <taxon>Lactobacillaceae</taxon>
        <taxon>Secundilactobacillus</taxon>
    </lineage>
</organism>
<accession>A0A7X3C3F6</accession>
<comment type="caution">
    <text evidence="3">The sequence shown here is derived from an EMBL/GenBank/DDBJ whole genome shotgun (WGS) entry which is preliminary data.</text>
</comment>
<evidence type="ECO:0000313" key="4">
    <source>
        <dbReference type="Proteomes" id="UP000466388"/>
    </source>
</evidence>
<gene>
    <name evidence="3" type="ORF">GM612_06205</name>
</gene>